<dbReference type="Pfam" id="PF00225">
    <property type="entry name" value="Kinesin"/>
    <property type="match status" value="2"/>
</dbReference>
<feature type="compositionally biased region" description="Basic and acidic residues" evidence="8">
    <location>
        <begin position="1048"/>
        <end position="1068"/>
    </location>
</feature>
<dbReference type="InterPro" id="IPR036961">
    <property type="entry name" value="Kinesin_motor_dom_sf"/>
</dbReference>
<dbReference type="GO" id="GO:0003777">
    <property type="term" value="F:microtubule motor activity"/>
    <property type="evidence" value="ECO:0007669"/>
    <property type="project" value="InterPro"/>
</dbReference>
<comment type="subcellular location">
    <subcellularLocation>
        <location evidence="1">Cytoplasm</location>
    </subcellularLocation>
</comment>
<keyword evidence="2" id="KW-0963">Cytoplasm</keyword>
<dbReference type="PRINTS" id="PR00380">
    <property type="entry name" value="KINESINHEAVY"/>
</dbReference>
<evidence type="ECO:0000313" key="11">
    <source>
        <dbReference type="Proteomes" id="UP000195570"/>
    </source>
</evidence>
<dbReference type="PANTHER" id="PTHR47969:SF15">
    <property type="entry name" value="CHROMOSOME-ASSOCIATED KINESIN KIF4A-RELATED"/>
    <property type="match status" value="1"/>
</dbReference>
<dbReference type="GO" id="GO:0007052">
    <property type="term" value="P:mitotic spindle organization"/>
    <property type="evidence" value="ECO:0007669"/>
    <property type="project" value="TreeGrafter"/>
</dbReference>
<gene>
    <name evidence="10" type="ORF">TEOVI_000885200</name>
</gene>
<comment type="similarity">
    <text evidence="6">Belongs to the TRAFAC class myosin-kinesin ATPase superfamily. Kinesin family.</text>
</comment>
<feature type="region of interest" description="Disordered" evidence="8">
    <location>
        <begin position="679"/>
        <end position="713"/>
    </location>
</feature>
<dbReference type="GO" id="GO:0005875">
    <property type="term" value="C:microtubule associated complex"/>
    <property type="evidence" value="ECO:0007669"/>
    <property type="project" value="TreeGrafter"/>
</dbReference>
<evidence type="ECO:0000313" key="10">
    <source>
        <dbReference type="EMBL" id="SCU68365.1"/>
    </source>
</evidence>
<feature type="compositionally biased region" description="Low complexity" evidence="8">
    <location>
        <begin position="9"/>
        <end position="28"/>
    </location>
</feature>
<evidence type="ECO:0000256" key="1">
    <source>
        <dbReference type="ARBA" id="ARBA00004496"/>
    </source>
</evidence>
<evidence type="ECO:0000256" key="6">
    <source>
        <dbReference type="PROSITE-ProRule" id="PRU00283"/>
    </source>
</evidence>
<dbReference type="GeneID" id="92382786"/>
<dbReference type="EMBL" id="CZPT02000970">
    <property type="protein sequence ID" value="SCU68365.1"/>
    <property type="molecule type" value="Genomic_DNA"/>
</dbReference>
<keyword evidence="5 7" id="KW-0175">Coiled coil</keyword>
<accession>A0A1G4I949</accession>
<organism evidence="10 11">
    <name type="scientific">Trypanosoma equiperdum</name>
    <dbReference type="NCBI Taxonomy" id="5694"/>
    <lineage>
        <taxon>Eukaryota</taxon>
        <taxon>Discoba</taxon>
        <taxon>Euglenozoa</taxon>
        <taxon>Kinetoplastea</taxon>
        <taxon>Metakinetoplastina</taxon>
        <taxon>Trypanosomatida</taxon>
        <taxon>Trypanosomatidae</taxon>
        <taxon>Trypanosoma</taxon>
    </lineage>
</organism>
<dbReference type="VEuPathDB" id="TriTrypDB:TEOVI_000885200"/>
<keyword evidence="4 6" id="KW-0067">ATP-binding</keyword>
<keyword evidence="11" id="KW-1185">Reference proteome</keyword>
<dbReference type="RefSeq" id="XP_067079531.1">
    <property type="nucleotide sequence ID" value="XM_067223430.1"/>
</dbReference>
<dbReference type="PROSITE" id="PS00411">
    <property type="entry name" value="KINESIN_MOTOR_1"/>
    <property type="match status" value="1"/>
</dbReference>
<feature type="compositionally biased region" description="Polar residues" evidence="8">
    <location>
        <begin position="38"/>
        <end position="49"/>
    </location>
</feature>
<feature type="compositionally biased region" description="Polar residues" evidence="8">
    <location>
        <begin position="1083"/>
        <end position="1095"/>
    </location>
</feature>
<feature type="region of interest" description="Disordered" evidence="8">
    <location>
        <begin position="1048"/>
        <end position="1095"/>
    </location>
</feature>
<evidence type="ECO:0000256" key="7">
    <source>
        <dbReference type="SAM" id="Coils"/>
    </source>
</evidence>
<feature type="domain" description="Kinesin motor" evidence="9">
    <location>
        <begin position="137"/>
        <end position="564"/>
    </location>
</feature>
<evidence type="ECO:0000259" key="9">
    <source>
        <dbReference type="PROSITE" id="PS50067"/>
    </source>
</evidence>
<proteinExistence type="inferred from homology"/>
<reference evidence="10" key="1">
    <citation type="submission" date="2016-09" db="EMBL/GenBank/DDBJ databases">
        <authorList>
            <person name="Hebert L."/>
            <person name="Moumen B."/>
        </authorList>
    </citation>
    <scope>NUCLEOTIDE SEQUENCE [LARGE SCALE GENOMIC DNA]</scope>
    <source>
        <strain evidence="10">OVI</strain>
    </source>
</reference>
<keyword evidence="3 6" id="KW-0547">Nucleotide-binding</keyword>
<feature type="region of interest" description="Disordered" evidence="8">
    <location>
        <begin position="263"/>
        <end position="282"/>
    </location>
</feature>
<feature type="region of interest" description="Disordered" evidence="8">
    <location>
        <begin position="1"/>
        <end position="53"/>
    </location>
</feature>
<evidence type="ECO:0000256" key="3">
    <source>
        <dbReference type="ARBA" id="ARBA00022741"/>
    </source>
</evidence>
<evidence type="ECO:0000256" key="2">
    <source>
        <dbReference type="ARBA" id="ARBA00022490"/>
    </source>
</evidence>
<feature type="compositionally biased region" description="Basic and acidic residues" evidence="8">
    <location>
        <begin position="796"/>
        <end position="822"/>
    </location>
</feature>
<feature type="region of interest" description="Disordered" evidence="8">
    <location>
        <begin position="146"/>
        <end position="176"/>
    </location>
</feature>
<comment type="caution">
    <text evidence="10">The sequence shown here is derived from an EMBL/GenBank/DDBJ whole genome shotgun (WGS) entry which is preliminary data.</text>
</comment>
<feature type="coiled-coil region" evidence="7">
    <location>
        <begin position="867"/>
        <end position="957"/>
    </location>
</feature>
<dbReference type="SMART" id="SM00129">
    <property type="entry name" value="KISc"/>
    <property type="match status" value="1"/>
</dbReference>
<feature type="compositionally biased region" description="Polar residues" evidence="8">
    <location>
        <begin position="149"/>
        <end position="164"/>
    </location>
</feature>
<protein>
    <submittedName>
        <fullName evidence="10">Kinesin, putative</fullName>
    </submittedName>
</protein>
<dbReference type="Proteomes" id="UP000195570">
    <property type="component" value="Unassembled WGS sequence"/>
</dbReference>
<dbReference type="InterPro" id="IPR019821">
    <property type="entry name" value="Kinesin_motor_CS"/>
</dbReference>
<dbReference type="GO" id="GO:0005524">
    <property type="term" value="F:ATP binding"/>
    <property type="evidence" value="ECO:0007669"/>
    <property type="project" value="UniProtKB-UniRule"/>
</dbReference>
<dbReference type="AlphaFoldDB" id="A0A1G4I949"/>
<dbReference type="InterPro" id="IPR027640">
    <property type="entry name" value="Kinesin-like_fam"/>
</dbReference>
<dbReference type="Gene3D" id="3.40.850.10">
    <property type="entry name" value="Kinesin motor domain"/>
    <property type="match status" value="1"/>
</dbReference>
<feature type="compositionally biased region" description="Polar residues" evidence="8">
    <location>
        <begin position="702"/>
        <end position="713"/>
    </location>
</feature>
<feature type="binding site" evidence="6">
    <location>
        <begin position="229"/>
        <end position="236"/>
    </location>
    <ligand>
        <name>ATP</name>
        <dbReference type="ChEBI" id="CHEBI:30616"/>
    </ligand>
</feature>
<dbReference type="GO" id="GO:0007018">
    <property type="term" value="P:microtubule-based movement"/>
    <property type="evidence" value="ECO:0007669"/>
    <property type="project" value="InterPro"/>
</dbReference>
<dbReference type="GO" id="GO:0005737">
    <property type="term" value="C:cytoplasm"/>
    <property type="evidence" value="ECO:0007669"/>
    <property type="project" value="UniProtKB-SubCell"/>
</dbReference>
<feature type="compositionally biased region" description="Polar residues" evidence="8">
    <location>
        <begin position="269"/>
        <end position="282"/>
    </location>
</feature>
<name>A0A1G4I949_TRYEQ</name>
<dbReference type="FunFam" id="3.40.850.10:FF:000135">
    <property type="entry name" value="Putative kinesin"/>
    <property type="match status" value="1"/>
</dbReference>
<evidence type="ECO:0000256" key="8">
    <source>
        <dbReference type="SAM" id="MobiDB-lite"/>
    </source>
</evidence>
<keyword evidence="6" id="KW-0505">Motor protein</keyword>
<dbReference type="InterPro" id="IPR027417">
    <property type="entry name" value="P-loop_NTPase"/>
</dbReference>
<evidence type="ECO:0000256" key="4">
    <source>
        <dbReference type="ARBA" id="ARBA00022840"/>
    </source>
</evidence>
<dbReference type="InterPro" id="IPR001752">
    <property type="entry name" value="Kinesin_motor_dom"/>
</dbReference>
<dbReference type="GO" id="GO:0051231">
    <property type="term" value="P:spindle elongation"/>
    <property type="evidence" value="ECO:0007669"/>
    <property type="project" value="TreeGrafter"/>
</dbReference>
<evidence type="ECO:0000256" key="5">
    <source>
        <dbReference type="ARBA" id="ARBA00023054"/>
    </source>
</evidence>
<dbReference type="PANTHER" id="PTHR47969">
    <property type="entry name" value="CHROMOSOME-ASSOCIATED KINESIN KIF4A-RELATED"/>
    <property type="match status" value="1"/>
</dbReference>
<dbReference type="PROSITE" id="PS50067">
    <property type="entry name" value="KINESIN_MOTOR_2"/>
    <property type="match status" value="1"/>
</dbReference>
<sequence>MCDRLNTMSIISPRSAAPSSGRRLSASRRGQDREYRRTNSSRSVLSQRQKLSDSIHGTGNAMDVYVRVRPFSERELSMNAPQHSTVRIEVDNPCVLTLLDPQKDFKPRQSYSFTRCFWSVLESDSADCGNAGDILSAIGTYIDRRVASPRSNRQRQATGNSSRSHSARGKGSGDFSGFVETSGSNAALLTVNTVPHPPYSSQADVYNEVGRPLLENSLLGYNGCIFAYGQTGSGKTFTMLGYTPKASDFRRSSRRQQISIDEADGEHLFNSSSPRRTATPLTSNRLRRTSWKSNMVSPRDTRSLSGTFRVEAEQSGAGDDNKPSVDPNELQGIIPRITRDLFQGLHEVRHREASHSFRVELEFYEIYNEKVYDLINPQKDADLKIRQNPLTGPYVEGLSSLVVVNEVQVAEVINRGSVDRHTSCTRMNDRSSRSHAIITINILQLSLDGKNSSCQKRSKLNLVDLAGSERIGASGVEGLHFKESTKINLSLTTLGRVIDCLAELSQSKVPSVTAPYRDSNLTWLLMDSLGGNSKTSMVATISPHCSNFEEMRQTIRYASRARQIVNVAVVNEDPHVRQINMLTNEVENLKKVIRENGMNEFTRDYVIDLRQRYSDLEKRCVEQQLSLVQLRAEIEENTTYNRQDEPTPVSGRATRVFRADLNGRRTRNNVNGDEADALTVSPRVPESRRSAAAAWPTPPKSSPCNNTSRNSNAEVTAELRTQIKRLKDELNTVRVDSCLQQYHVKEFALSYTTAVANAICDTVIKKNKEFLDQATLLFGTRAGRRDPHLRPLSRTPRRDVDDSKKVPDCRSWRPADKAENDSRCVTPSRAGKAKRGDPDAALAIECAKYQTELQRVRDELGSAIVESQRTSEVLRRLQYEREDLKRKNEEISSKYEEKDREVRQLKRLLESGARSREEGEGGVGSATDWKKQADEELNCLRAALQKICEEHSRVEQQHQAEIHSLISQQDRLFNISSSLLANWESRSAALDSSFAQLRALLHNKEYQSQHQRLRDSMLERRNYSAEVAAVDERKRRDTQRLREIMEQLKQNQKDSKASIQKFEEDVRQHFSGVRTAREGNGGESSFANPHSSRPR</sequence>
<dbReference type="GO" id="GO:0008017">
    <property type="term" value="F:microtubule binding"/>
    <property type="evidence" value="ECO:0007669"/>
    <property type="project" value="InterPro"/>
</dbReference>
<feature type="region of interest" description="Disordered" evidence="8">
    <location>
        <begin position="784"/>
        <end position="836"/>
    </location>
</feature>
<dbReference type="SUPFAM" id="SSF52540">
    <property type="entry name" value="P-loop containing nucleoside triphosphate hydrolases"/>
    <property type="match status" value="1"/>
</dbReference>